<dbReference type="WBParaSite" id="PS1159_v2.g12050.t2">
    <property type="protein sequence ID" value="PS1159_v2.g12050.t2"/>
    <property type="gene ID" value="PS1159_v2.g12050"/>
</dbReference>
<organism evidence="1 2">
    <name type="scientific">Panagrolaimus sp. PS1159</name>
    <dbReference type="NCBI Taxonomy" id="55785"/>
    <lineage>
        <taxon>Eukaryota</taxon>
        <taxon>Metazoa</taxon>
        <taxon>Ecdysozoa</taxon>
        <taxon>Nematoda</taxon>
        <taxon>Chromadorea</taxon>
        <taxon>Rhabditida</taxon>
        <taxon>Tylenchina</taxon>
        <taxon>Panagrolaimomorpha</taxon>
        <taxon>Panagrolaimoidea</taxon>
        <taxon>Panagrolaimidae</taxon>
        <taxon>Panagrolaimus</taxon>
    </lineage>
</organism>
<sequence length="442" mass="50115">MITYFTNNSELEEQPPNLDFFNKGNESEDEEEPPKLECEIKERMAVTRSQHNFSSSDSSLRHVTKLIRKPPKKRGSEAAAKSENSPMLIVRNESEDEEEPPKLECEIKQRMAVTRSQQNFSSSDSSLRHVTKSIRKPPRKRGSEAAAKSENSPMLIKFDEVDFDAPPALDLYGDKKSQVRASSTSSGISSIGDVHSPPSCSPLAPINGNFLRSKPTKELPTSTKTAAKRKKSKTPPAPTKAKRPRRAATRKNSEPAANLELQNWIPIGKPWAEMVSIGSSTTKKAVCCFPAVKHKTENIAFNILDVISVAAGEEEGDNIGKIDRIFFDKKLGMCANVLWYYKYNQCILKDENRLKVEKKYIFHDRELIASKHTDTISCDSIQSHAFVLTFSEYCRYIAENKYDRLPSKLQFQCKELWPRGESQYPRRRYLPHEDTPQDLVNL</sequence>
<accession>A0AC35EZ12</accession>
<name>A0AC35EZ12_9BILA</name>
<protein>
    <submittedName>
        <fullName evidence="2">BAH domain-containing protein</fullName>
    </submittedName>
</protein>
<evidence type="ECO:0000313" key="1">
    <source>
        <dbReference type="Proteomes" id="UP000887580"/>
    </source>
</evidence>
<evidence type="ECO:0000313" key="2">
    <source>
        <dbReference type="WBParaSite" id="PS1159_v2.g12050.t2"/>
    </source>
</evidence>
<proteinExistence type="predicted"/>
<reference evidence="2" key="1">
    <citation type="submission" date="2022-11" db="UniProtKB">
        <authorList>
            <consortium name="WormBaseParasite"/>
        </authorList>
    </citation>
    <scope>IDENTIFICATION</scope>
</reference>
<dbReference type="Proteomes" id="UP000887580">
    <property type="component" value="Unplaced"/>
</dbReference>